<dbReference type="PANTHER" id="PTHR37984:SF15">
    <property type="entry name" value="INTEGRASE CATALYTIC DOMAIN-CONTAINING PROTEIN"/>
    <property type="match status" value="1"/>
</dbReference>
<dbReference type="AlphaFoldDB" id="A0A3P8RTR8"/>
<dbReference type="Gene3D" id="3.30.420.10">
    <property type="entry name" value="Ribonuclease H-like superfamily/Ribonuclease H"/>
    <property type="match status" value="1"/>
</dbReference>
<name>A0A3P8RTR8_AMPPE</name>
<feature type="domain" description="Integrase catalytic" evidence="2">
    <location>
        <begin position="34"/>
        <end position="191"/>
    </location>
</feature>
<feature type="compositionally biased region" description="Polar residues" evidence="1">
    <location>
        <begin position="298"/>
        <end position="320"/>
    </location>
</feature>
<dbReference type="Pfam" id="PF00665">
    <property type="entry name" value="rve"/>
    <property type="match status" value="1"/>
</dbReference>
<protein>
    <recommendedName>
        <fullName evidence="2">Integrase catalytic domain-containing protein</fullName>
    </recommendedName>
</protein>
<sequence length="335" mass="37551">MDNLVHSVLSSCTVCQSCDKTVKTSPAPLQPVDFPECPFQHVAVDIVGPFERGPLDCRFAITLVDYFSKWPEVAFTPNATTATVITFLSSVFAHEGNPCAITSDNGPQFTSCDFADFLRERGIKHIRTSVYHPQANGSVERFNRVLKDCIQGAQAAQKQWKPTVTAMLQNYRATPHATTNESPFQLLRGRPMRTKLHILPQHDHTGCYNKVRVRIALQQAKSKSYTDKKRGAKPPKLAVGDKVHIRKPFYVGKGERQYTDPVSIQQQTGYSTFILSDGKRWNATRLSLCPERAEEPSCQASTAGQNASLPETFPNRTNPQRMHKPPGWTKDYVMK</sequence>
<dbReference type="InterPro" id="IPR012337">
    <property type="entry name" value="RNaseH-like_sf"/>
</dbReference>
<reference evidence="3" key="2">
    <citation type="submission" date="2025-08" db="UniProtKB">
        <authorList>
            <consortium name="Ensembl"/>
        </authorList>
    </citation>
    <scope>IDENTIFICATION</scope>
</reference>
<evidence type="ECO:0000256" key="1">
    <source>
        <dbReference type="SAM" id="MobiDB-lite"/>
    </source>
</evidence>
<proteinExistence type="predicted"/>
<dbReference type="PROSITE" id="PS50994">
    <property type="entry name" value="INTEGRASE"/>
    <property type="match status" value="1"/>
</dbReference>
<reference evidence="3 4" key="1">
    <citation type="submission" date="2018-03" db="EMBL/GenBank/DDBJ databases">
        <title>Finding Nemo's genes: A chromosome-scale reference assembly of the genome of the orange clownfish Amphiprion percula.</title>
        <authorList>
            <person name="Lehmann R."/>
        </authorList>
    </citation>
    <scope>NUCLEOTIDE SEQUENCE</scope>
</reference>
<dbReference type="OMA" id="GHEMELP"/>
<dbReference type="InterPro" id="IPR050951">
    <property type="entry name" value="Retrovirus_Pol_polyprotein"/>
</dbReference>
<dbReference type="PANTHER" id="PTHR37984">
    <property type="entry name" value="PROTEIN CBG26694"/>
    <property type="match status" value="1"/>
</dbReference>
<keyword evidence="4" id="KW-1185">Reference proteome</keyword>
<dbReference type="GeneTree" id="ENSGT00940000169353"/>
<dbReference type="SUPFAM" id="SSF53098">
    <property type="entry name" value="Ribonuclease H-like"/>
    <property type="match status" value="1"/>
</dbReference>
<dbReference type="Proteomes" id="UP000265080">
    <property type="component" value="Chromosome 1"/>
</dbReference>
<evidence type="ECO:0000259" key="2">
    <source>
        <dbReference type="PROSITE" id="PS50994"/>
    </source>
</evidence>
<evidence type="ECO:0000313" key="3">
    <source>
        <dbReference type="Ensembl" id="ENSAPEP00000003337.1"/>
    </source>
</evidence>
<feature type="region of interest" description="Disordered" evidence="1">
    <location>
        <begin position="295"/>
        <end position="335"/>
    </location>
</feature>
<reference evidence="3" key="3">
    <citation type="submission" date="2025-09" db="UniProtKB">
        <authorList>
            <consortium name="Ensembl"/>
        </authorList>
    </citation>
    <scope>IDENTIFICATION</scope>
</reference>
<dbReference type="InterPro" id="IPR001584">
    <property type="entry name" value="Integrase_cat-core"/>
</dbReference>
<dbReference type="FunFam" id="3.30.420.10:FF:000063">
    <property type="entry name" value="Retrovirus-related Pol polyprotein from transposon 297-like Protein"/>
    <property type="match status" value="1"/>
</dbReference>
<dbReference type="Ensembl" id="ENSAPET00000003414.1">
    <property type="protein sequence ID" value="ENSAPEP00000003337.1"/>
    <property type="gene ID" value="ENSAPEG00000002421.1"/>
</dbReference>
<evidence type="ECO:0000313" key="4">
    <source>
        <dbReference type="Proteomes" id="UP000265080"/>
    </source>
</evidence>
<accession>A0A3P8RTR8</accession>
<dbReference type="STRING" id="161767.ENSAPEP00000003337"/>
<dbReference type="GO" id="GO:0015074">
    <property type="term" value="P:DNA integration"/>
    <property type="evidence" value="ECO:0007669"/>
    <property type="project" value="InterPro"/>
</dbReference>
<dbReference type="InterPro" id="IPR036397">
    <property type="entry name" value="RNaseH_sf"/>
</dbReference>
<dbReference type="GO" id="GO:0003676">
    <property type="term" value="F:nucleic acid binding"/>
    <property type="evidence" value="ECO:0007669"/>
    <property type="project" value="InterPro"/>
</dbReference>
<organism evidence="3 4">
    <name type="scientific">Amphiprion percula</name>
    <name type="common">Orange clownfish</name>
    <name type="synonym">Lutjanus percula</name>
    <dbReference type="NCBI Taxonomy" id="161767"/>
    <lineage>
        <taxon>Eukaryota</taxon>
        <taxon>Metazoa</taxon>
        <taxon>Chordata</taxon>
        <taxon>Craniata</taxon>
        <taxon>Vertebrata</taxon>
        <taxon>Euteleostomi</taxon>
        <taxon>Actinopterygii</taxon>
        <taxon>Neopterygii</taxon>
        <taxon>Teleostei</taxon>
        <taxon>Neoteleostei</taxon>
        <taxon>Acanthomorphata</taxon>
        <taxon>Ovalentaria</taxon>
        <taxon>Pomacentridae</taxon>
        <taxon>Amphiprion</taxon>
    </lineage>
</organism>